<evidence type="ECO:0000256" key="2">
    <source>
        <dbReference type="RuleBase" id="RU000363"/>
    </source>
</evidence>
<dbReference type="EMBL" id="OV725081">
    <property type="protein sequence ID" value="CAH1402045.1"/>
    <property type="molecule type" value="Genomic_DNA"/>
</dbReference>
<dbReference type="GO" id="GO:0016491">
    <property type="term" value="F:oxidoreductase activity"/>
    <property type="evidence" value="ECO:0007669"/>
    <property type="project" value="UniProtKB-KW"/>
</dbReference>
<reference evidence="3" key="1">
    <citation type="submission" date="2022-01" db="EMBL/GenBank/DDBJ databases">
        <authorList>
            <person name="King R."/>
        </authorList>
    </citation>
    <scope>NUCLEOTIDE SEQUENCE</scope>
</reference>
<proteinExistence type="inferred from homology"/>
<dbReference type="SUPFAM" id="SSF51735">
    <property type="entry name" value="NAD(P)-binding Rossmann-fold domains"/>
    <property type="match status" value="1"/>
</dbReference>
<dbReference type="AlphaFoldDB" id="A0A9P0HGH7"/>
<evidence type="ECO:0000256" key="1">
    <source>
        <dbReference type="ARBA" id="ARBA00023002"/>
    </source>
</evidence>
<keyword evidence="4" id="KW-1185">Reference proteome</keyword>
<keyword evidence="1" id="KW-0560">Oxidoreductase</keyword>
<dbReference type="PANTHER" id="PTHR43157:SF73">
    <property type="entry name" value="WW DOMAIN-CONTAINING OXIDOREDUCTASE-LIKE PROTEIN"/>
    <property type="match status" value="1"/>
</dbReference>
<gene>
    <name evidence="3" type="ORF">NEZAVI_LOCUS10958</name>
</gene>
<dbReference type="Pfam" id="PF00106">
    <property type="entry name" value="adh_short"/>
    <property type="match status" value="1"/>
</dbReference>
<dbReference type="Proteomes" id="UP001152798">
    <property type="component" value="Chromosome 5"/>
</dbReference>
<accession>A0A9P0HGH7</accession>
<dbReference type="Gene3D" id="3.40.50.720">
    <property type="entry name" value="NAD(P)-binding Rossmann-like Domain"/>
    <property type="match status" value="1"/>
</dbReference>
<evidence type="ECO:0000313" key="3">
    <source>
        <dbReference type="EMBL" id="CAH1402045.1"/>
    </source>
</evidence>
<dbReference type="InterPro" id="IPR002347">
    <property type="entry name" value="SDR_fam"/>
</dbReference>
<protein>
    <submittedName>
        <fullName evidence="3">Uncharacterized protein</fullName>
    </submittedName>
</protein>
<comment type="similarity">
    <text evidence="2">Belongs to the short-chain dehydrogenases/reductases (SDR) family.</text>
</comment>
<sequence length="308" mass="34100">MGGTPSRVLPTKRLDGKTAIITGSNTGIGKITAKELYKLGAKVIMACRDVSRANEAMGSIKDEVKDVKDVGELMVKELNLSSFASIRKCAEDINNNENAIHLLVNNAGVMMCPKSKTEDGFETHFGVNHLGHFLFTCLLLPKLIKSAPSKIINVSSTAHERGRMDWEDLNFEKKPYNALGAYNQSKLANVLFTRELANKLEGTGVTTFSLHPGIVKTELGRYMDDTYFRGARLVARALFSPFMISPEEGAKTTLYCLLADNENESGSYYSNCKLKEPSPLAKNDEDAKKLWSESMKLTNIDFDPFKLE</sequence>
<name>A0A9P0HGH7_NEZVI</name>
<dbReference type="InterPro" id="IPR036291">
    <property type="entry name" value="NAD(P)-bd_dom_sf"/>
</dbReference>
<organism evidence="3 4">
    <name type="scientific">Nezara viridula</name>
    <name type="common">Southern green stink bug</name>
    <name type="synonym">Cimex viridulus</name>
    <dbReference type="NCBI Taxonomy" id="85310"/>
    <lineage>
        <taxon>Eukaryota</taxon>
        <taxon>Metazoa</taxon>
        <taxon>Ecdysozoa</taxon>
        <taxon>Arthropoda</taxon>
        <taxon>Hexapoda</taxon>
        <taxon>Insecta</taxon>
        <taxon>Pterygota</taxon>
        <taxon>Neoptera</taxon>
        <taxon>Paraneoptera</taxon>
        <taxon>Hemiptera</taxon>
        <taxon>Heteroptera</taxon>
        <taxon>Panheteroptera</taxon>
        <taxon>Pentatomomorpha</taxon>
        <taxon>Pentatomoidea</taxon>
        <taxon>Pentatomidae</taxon>
        <taxon>Pentatominae</taxon>
        <taxon>Nezara</taxon>
    </lineage>
</organism>
<dbReference type="PRINTS" id="PR00081">
    <property type="entry name" value="GDHRDH"/>
</dbReference>
<dbReference type="PRINTS" id="PR00080">
    <property type="entry name" value="SDRFAMILY"/>
</dbReference>
<dbReference type="PANTHER" id="PTHR43157">
    <property type="entry name" value="PHOSPHATIDYLINOSITOL-GLYCAN BIOSYNTHESIS CLASS F PROTEIN-RELATED"/>
    <property type="match status" value="1"/>
</dbReference>
<evidence type="ECO:0000313" key="4">
    <source>
        <dbReference type="Proteomes" id="UP001152798"/>
    </source>
</evidence>